<reference evidence="2" key="1">
    <citation type="submission" date="2014-08" db="EMBL/GenBank/DDBJ databases">
        <authorList>
            <person name="Senf B."/>
            <person name="Petzold A."/>
            <person name="Downie B.R."/>
            <person name="Koch P."/>
            <person name="Platzer M."/>
        </authorList>
    </citation>
    <scope>NUCLEOTIDE SEQUENCE [LARGE SCALE GENOMIC DNA]</scope>
    <source>
        <strain evidence="2">GRZ</strain>
    </source>
</reference>
<dbReference type="InterPro" id="IPR050801">
    <property type="entry name" value="Ca-Dep_Lectins_ImmuneDev"/>
</dbReference>
<dbReference type="InterPro" id="IPR016186">
    <property type="entry name" value="C-type_lectin-like/link_sf"/>
</dbReference>
<name>A0A8C6PML0_NOTFU</name>
<reference evidence="2" key="3">
    <citation type="submission" date="2025-09" db="UniProtKB">
        <authorList>
            <consortium name="Ensembl"/>
        </authorList>
    </citation>
    <scope>IDENTIFICATION</scope>
</reference>
<dbReference type="PROSITE" id="PS50041">
    <property type="entry name" value="C_TYPE_LECTIN_2"/>
    <property type="match status" value="1"/>
</dbReference>
<reference evidence="2" key="2">
    <citation type="submission" date="2025-08" db="UniProtKB">
        <authorList>
            <consortium name="Ensembl"/>
        </authorList>
    </citation>
    <scope>IDENTIFICATION</scope>
</reference>
<dbReference type="PANTHER" id="PTHR22801:SF63">
    <property type="entry name" value="C-TYPE LECTIN DOMAIN-CONTAINING PROTEIN"/>
    <property type="match status" value="1"/>
</dbReference>
<keyword evidence="3" id="KW-1185">Reference proteome</keyword>
<proteinExistence type="predicted"/>
<dbReference type="Pfam" id="PF00059">
    <property type="entry name" value="Lectin_C"/>
    <property type="match status" value="1"/>
</dbReference>
<dbReference type="SMART" id="SM00034">
    <property type="entry name" value="CLECT"/>
    <property type="match status" value="1"/>
</dbReference>
<organism evidence="2 3">
    <name type="scientific">Nothobranchius furzeri</name>
    <name type="common">Turquoise killifish</name>
    <dbReference type="NCBI Taxonomy" id="105023"/>
    <lineage>
        <taxon>Eukaryota</taxon>
        <taxon>Metazoa</taxon>
        <taxon>Chordata</taxon>
        <taxon>Craniata</taxon>
        <taxon>Vertebrata</taxon>
        <taxon>Euteleostomi</taxon>
        <taxon>Actinopterygii</taxon>
        <taxon>Neopterygii</taxon>
        <taxon>Teleostei</taxon>
        <taxon>Neoteleostei</taxon>
        <taxon>Acanthomorphata</taxon>
        <taxon>Ovalentaria</taxon>
        <taxon>Atherinomorphae</taxon>
        <taxon>Cyprinodontiformes</taxon>
        <taxon>Nothobranchiidae</taxon>
        <taxon>Nothobranchius</taxon>
    </lineage>
</organism>
<dbReference type="Ensembl" id="ENSNFUT00015047161.1">
    <property type="protein sequence ID" value="ENSNFUP00015045199.1"/>
    <property type="gene ID" value="ENSNFUG00015021487.1"/>
</dbReference>
<dbReference type="PANTHER" id="PTHR22801">
    <property type="entry name" value="LITHOSTATHINE"/>
    <property type="match status" value="1"/>
</dbReference>
<evidence type="ECO:0000259" key="1">
    <source>
        <dbReference type="PROSITE" id="PS50041"/>
    </source>
</evidence>
<evidence type="ECO:0000313" key="2">
    <source>
        <dbReference type="Ensembl" id="ENSNFUP00015045199.1"/>
    </source>
</evidence>
<dbReference type="InterPro" id="IPR016187">
    <property type="entry name" value="CTDL_fold"/>
</dbReference>
<protein>
    <recommendedName>
        <fullName evidence="1">C-type lectin domain-containing protein</fullName>
    </recommendedName>
</protein>
<dbReference type="GeneTree" id="ENSGT01010000229098"/>
<accession>A0A8C6PML0</accession>
<dbReference type="Gene3D" id="3.10.100.10">
    <property type="entry name" value="Mannose-Binding Protein A, subunit A"/>
    <property type="match status" value="1"/>
</dbReference>
<dbReference type="Proteomes" id="UP000694548">
    <property type="component" value="Chromosome sgr19"/>
</dbReference>
<evidence type="ECO:0000313" key="3">
    <source>
        <dbReference type="Proteomes" id="UP000694548"/>
    </source>
</evidence>
<dbReference type="SUPFAM" id="SSF56436">
    <property type="entry name" value="C-type lectin-like"/>
    <property type="match status" value="1"/>
</dbReference>
<dbReference type="AlphaFoldDB" id="A0A8C6PML0"/>
<feature type="domain" description="C-type lectin" evidence="1">
    <location>
        <begin position="19"/>
        <end position="137"/>
    </location>
</feature>
<sequence>ISSLFSSLDHTCGEGWEIHEGQCYHFNTSSQTCSETSRVVLICLVQEFLVGKLVNRTTVIWDSFWIGLSYSVVGGSFVWVDNSPLNTSLWAGAQPVNQTNGTHPSGSCVMMEKKNNTEDLNWWFDTDCNSVHKSICEKPAGTGPSSSVCG</sequence>
<dbReference type="InterPro" id="IPR001304">
    <property type="entry name" value="C-type_lectin-like"/>
</dbReference>